<reference evidence="1 2" key="1">
    <citation type="submission" date="2016-10" db="EMBL/GenBank/DDBJ databases">
        <authorList>
            <person name="de Groot N.N."/>
        </authorList>
    </citation>
    <scope>NUCLEOTIDE SEQUENCE [LARGE SCALE GENOMIC DNA]</scope>
    <source>
        <strain evidence="1">MBHS1</strain>
    </source>
</reference>
<protein>
    <submittedName>
        <fullName evidence="1">Uncharacterized protein</fullName>
    </submittedName>
</protein>
<keyword evidence="2" id="KW-1185">Reference proteome</keyword>
<name>A0A1H6FFP5_9GAMM</name>
<organism evidence="1 2">
    <name type="scientific">Candidatus Venteria ishoeyi</name>
    <dbReference type="NCBI Taxonomy" id="1899563"/>
    <lineage>
        <taxon>Bacteria</taxon>
        <taxon>Pseudomonadati</taxon>
        <taxon>Pseudomonadota</taxon>
        <taxon>Gammaproteobacteria</taxon>
        <taxon>Thiotrichales</taxon>
        <taxon>Thiotrichaceae</taxon>
        <taxon>Venteria</taxon>
    </lineage>
</organism>
<dbReference type="EMBL" id="FMSV02000544">
    <property type="protein sequence ID" value="SEH08169.1"/>
    <property type="molecule type" value="Genomic_DNA"/>
</dbReference>
<dbReference type="Proteomes" id="UP000236724">
    <property type="component" value="Unassembled WGS sequence"/>
</dbReference>
<accession>A0A1H6FFP5</accession>
<evidence type="ECO:0000313" key="2">
    <source>
        <dbReference type="Proteomes" id="UP000236724"/>
    </source>
</evidence>
<evidence type="ECO:0000313" key="1">
    <source>
        <dbReference type="EMBL" id="SEH08169.1"/>
    </source>
</evidence>
<proteinExistence type="predicted"/>
<sequence>MPETVLKDGWLLVVAVSIALAASMPETLMLSMWAPTIWVSIALAASMPETQQRYDLAQLVKSFNSLSGQHA</sequence>
<gene>
    <name evidence="1" type="ORF">MBHS_04059</name>
</gene>
<dbReference type="AlphaFoldDB" id="A0A1H6FFP5"/>